<dbReference type="Proteomes" id="UP000516437">
    <property type="component" value="Chromosome 7"/>
</dbReference>
<feature type="compositionally biased region" description="Basic residues" evidence="1">
    <location>
        <begin position="120"/>
        <end position="144"/>
    </location>
</feature>
<evidence type="ECO:0000256" key="1">
    <source>
        <dbReference type="SAM" id="MobiDB-lite"/>
    </source>
</evidence>
<organism evidence="2 3">
    <name type="scientific">Morella rubra</name>
    <name type="common">Chinese bayberry</name>
    <dbReference type="NCBI Taxonomy" id="262757"/>
    <lineage>
        <taxon>Eukaryota</taxon>
        <taxon>Viridiplantae</taxon>
        <taxon>Streptophyta</taxon>
        <taxon>Embryophyta</taxon>
        <taxon>Tracheophyta</taxon>
        <taxon>Spermatophyta</taxon>
        <taxon>Magnoliopsida</taxon>
        <taxon>eudicotyledons</taxon>
        <taxon>Gunneridae</taxon>
        <taxon>Pentapetalae</taxon>
        <taxon>rosids</taxon>
        <taxon>fabids</taxon>
        <taxon>Fagales</taxon>
        <taxon>Myricaceae</taxon>
        <taxon>Morella</taxon>
    </lineage>
</organism>
<reference evidence="2 3" key="1">
    <citation type="journal article" date="2019" name="Plant Biotechnol. J.">
        <title>The red bayberry genome and genetic basis of sex determination.</title>
        <authorList>
            <person name="Jia H.M."/>
            <person name="Jia H.J."/>
            <person name="Cai Q.L."/>
            <person name="Wang Y."/>
            <person name="Zhao H.B."/>
            <person name="Yang W.F."/>
            <person name="Wang G.Y."/>
            <person name="Li Y.H."/>
            <person name="Zhan D.L."/>
            <person name="Shen Y.T."/>
            <person name="Niu Q.F."/>
            <person name="Chang L."/>
            <person name="Qiu J."/>
            <person name="Zhao L."/>
            <person name="Xie H.B."/>
            <person name="Fu W.Y."/>
            <person name="Jin J."/>
            <person name="Li X.W."/>
            <person name="Jiao Y."/>
            <person name="Zhou C.C."/>
            <person name="Tu T."/>
            <person name="Chai C.Y."/>
            <person name="Gao J.L."/>
            <person name="Fan L.J."/>
            <person name="van de Weg E."/>
            <person name="Wang J.Y."/>
            <person name="Gao Z.S."/>
        </authorList>
    </citation>
    <scope>NUCLEOTIDE SEQUENCE [LARGE SCALE GENOMIC DNA]</scope>
    <source>
        <tissue evidence="2">Leaves</tissue>
    </source>
</reference>
<protein>
    <submittedName>
        <fullName evidence="2">Uncharacterized protein</fullName>
    </submittedName>
</protein>
<name>A0A6A1V480_9ROSI</name>
<dbReference type="OrthoDB" id="1937665at2759"/>
<comment type="caution">
    <text evidence="2">The sequence shown here is derived from an EMBL/GenBank/DDBJ whole genome shotgun (WGS) entry which is preliminary data.</text>
</comment>
<feature type="region of interest" description="Disordered" evidence="1">
    <location>
        <begin position="120"/>
        <end position="146"/>
    </location>
</feature>
<keyword evidence="3" id="KW-1185">Reference proteome</keyword>
<evidence type="ECO:0000313" key="2">
    <source>
        <dbReference type="EMBL" id="KAB1207026.1"/>
    </source>
</evidence>
<sequence>MSPYHHQVRDSCSSNTRHGCSTAQMCLNKILCTISSIPPDETPKEEPFRLSSIRDLETKGNGEKIGVGIDLNLRLGPSVGAQESESLAENGDLSACSFVGKASESGSLKAVKLSKKLRNSTKKKKTVALGRKTRSKRCRSRGKRDKSNDCLGLLVEAARLISGNFGDDESDTGEPSGEKELSGGLRKAQAAANEASRNGSKRKKNKSWRVEDWLGDLEDTSPVVRSKRGRTQVLPTRYRDSVLEPWKPLPRPQRSSTMTTTASRINRRSR</sequence>
<dbReference type="EMBL" id="RXIC02000025">
    <property type="protein sequence ID" value="KAB1207026.1"/>
    <property type="molecule type" value="Genomic_DNA"/>
</dbReference>
<evidence type="ECO:0000313" key="3">
    <source>
        <dbReference type="Proteomes" id="UP000516437"/>
    </source>
</evidence>
<proteinExistence type="predicted"/>
<dbReference type="AlphaFoldDB" id="A0A6A1V480"/>
<feature type="compositionally biased region" description="Polar residues" evidence="1">
    <location>
        <begin position="253"/>
        <end position="264"/>
    </location>
</feature>
<feature type="region of interest" description="Disordered" evidence="1">
    <location>
        <begin position="164"/>
        <end position="270"/>
    </location>
</feature>
<gene>
    <name evidence="2" type="ORF">CJ030_MR7G008057</name>
</gene>
<accession>A0A6A1V480</accession>